<keyword evidence="2" id="KW-0614">Plasmid</keyword>
<proteinExistence type="predicted"/>
<protein>
    <submittedName>
        <fullName evidence="2">DUF1173 family protein</fullName>
    </submittedName>
</protein>
<dbReference type="InterPro" id="IPR009553">
    <property type="entry name" value="DUF1173"/>
</dbReference>
<evidence type="ECO:0000313" key="2">
    <source>
        <dbReference type="EMBL" id="WOB11222.1"/>
    </source>
</evidence>
<reference evidence="2 3" key="1">
    <citation type="submission" date="2023-10" db="EMBL/GenBank/DDBJ databases">
        <title>Bacteria for the degradation of biodegradable plastic PBAT(Polybutylene adipate terephthalate).</title>
        <authorList>
            <person name="Weon H.-Y."/>
            <person name="Yeon J."/>
        </authorList>
    </citation>
    <scope>NUCLEOTIDE SEQUENCE [LARGE SCALE GENOMIC DNA]</scope>
    <source>
        <strain evidence="2 3">SBD 7-3</strain>
        <plasmid evidence="2 3">unnamed1</plasmid>
    </source>
</reference>
<evidence type="ECO:0000313" key="3">
    <source>
        <dbReference type="Proteomes" id="UP001303946"/>
    </source>
</evidence>
<accession>A0ABZ0D221</accession>
<dbReference type="Proteomes" id="UP001303946">
    <property type="component" value="Plasmid unnamed1"/>
</dbReference>
<keyword evidence="3" id="KW-1185">Reference proteome</keyword>
<sequence length="459" mass="51592">MTSNWGHDMEIQYFIRGRTFDVGSPGLQDALAQIYQTSERPRCMCVSGGVEMYIAKHGEFVVKRMPDTGHLHHPTCSSFEPELSTSGRGELMGDAIISHSPDQIEIRTDFPFSRVPGKALPRGEPVVDPAEVHAPRKRMSLRGLLHFLYETAGFNRWYPAMFDRRSQFVIHKYLTEAARGIQVKGGSLEERLYVPEPFKSERKDEIGERRRRKLSILMSPEDAVQFKMAIVIGEFVGSEATPFGRKIKVKHMPDVPLYIESKAWERVEKAYGPTLQARDADVDRKPKALMAALIYAKREHLYQVDTLSLMMVSDQWIPLDGIYELPLIERLQAEGRTFLKPLKYDSKHGAAFPNVLLLDCGASPVPLHVVSAFAEPKERSAKEKALQAAGVSVWAWHTDKAMQELPPQALTRVHQAPRNHTRPRPAAPQERPEVSGDTPDNLTPAAPVDTAHAPQGQLL</sequence>
<geneLocation type="plasmid" evidence="2 3">
    <name>unnamed1</name>
</geneLocation>
<dbReference type="RefSeq" id="WP_316704418.1">
    <property type="nucleotide sequence ID" value="NZ_CP136337.1"/>
</dbReference>
<organism evidence="2 3">
    <name type="scientific">Piscinibacter gummiphilus</name>
    <dbReference type="NCBI Taxonomy" id="946333"/>
    <lineage>
        <taxon>Bacteria</taxon>
        <taxon>Pseudomonadati</taxon>
        <taxon>Pseudomonadota</taxon>
        <taxon>Betaproteobacteria</taxon>
        <taxon>Burkholderiales</taxon>
        <taxon>Sphaerotilaceae</taxon>
        <taxon>Piscinibacter</taxon>
    </lineage>
</organism>
<dbReference type="Pfam" id="PF06666">
    <property type="entry name" value="DUF1173"/>
    <property type="match status" value="1"/>
</dbReference>
<gene>
    <name evidence="2" type="ORF">RXV79_26690</name>
</gene>
<dbReference type="EMBL" id="CP136337">
    <property type="protein sequence ID" value="WOB11222.1"/>
    <property type="molecule type" value="Genomic_DNA"/>
</dbReference>
<evidence type="ECO:0000256" key="1">
    <source>
        <dbReference type="SAM" id="MobiDB-lite"/>
    </source>
</evidence>
<name>A0ABZ0D221_9BURK</name>
<feature type="region of interest" description="Disordered" evidence="1">
    <location>
        <begin position="413"/>
        <end position="459"/>
    </location>
</feature>